<reference evidence="1" key="1">
    <citation type="submission" date="2022-06" db="EMBL/GenBank/DDBJ databases">
        <title>Uncovering the hologenomic basis of an extraordinary plant invasion.</title>
        <authorList>
            <person name="Bieker V.C."/>
            <person name="Martin M.D."/>
            <person name="Gilbert T."/>
            <person name="Hodgins K."/>
            <person name="Battlay P."/>
            <person name="Petersen B."/>
            <person name="Wilson J."/>
        </authorList>
    </citation>
    <scope>NUCLEOTIDE SEQUENCE</scope>
    <source>
        <strain evidence="1">AA19_3_7</strain>
        <tissue evidence="1">Leaf</tissue>
    </source>
</reference>
<dbReference type="EMBL" id="JAMZMK010010399">
    <property type="protein sequence ID" value="KAI7731706.1"/>
    <property type="molecule type" value="Genomic_DNA"/>
</dbReference>
<sequence>MDICCKISFKRFGESVHVQSNLGIIVSANIMVSGKKRTVANDGYESTQVVKKSRIFVIKASLPLNELRTTVRVCYVRVDGGGERWYRLVLYPHLFLDIQDDIIPRLSVATLMILRNVILKIDWGTIFEKDDWRSVVDIVANAKPVVSSVQDVAKKVVDYTKFGRPTTEFIEVPGKKYSVYKTSFLQWFNLHTRSIKI</sequence>
<dbReference type="PANTHER" id="PTHR47418">
    <property type="entry name" value="ALPHA/BETA-HYDROLASES SUPERFAMILY PROTEIN"/>
    <property type="match status" value="1"/>
</dbReference>
<comment type="caution">
    <text evidence="1">The sequence shown here is derived from an EMBL/GenBank/DDBJ whole genome shotgun (WGS) entry which is preliminary data.</text>
</comment>
<evidence type="ECO:0000313" key="1">
    <source>
        <dbReference type="EMBL" id="KAI7731706.1"/>
    </source>
</evidence>
<organism evidence="1 2">
    <name type="scientific">Ambrosia artemisiifolia</name>
    <name type="common">Common ragweed</name>
    <dbReference type="NCBI Taxonomy" id="4212"/>
    <lineage>
        <taxon>Eukaryota</taxon>
        <taxon>Viridiplantae</taxon>
        <taxon>Streptophyta</taxon>
        <taxon>Embryophyta</taxon>
        <taxon>Tracheophyta</taxon>
        <taxon>Spermatophyta</taxon>
        <taxon>Magnoliopsida</taxon>
        <taxon>eudicotyledons</taxon>
        <taxon>Gunneridae</taxon>
        <taxon>Pentapetalae</taxon>
        <taxon>asterids</taxon>
        <taxon>campanulids</taxon>
        <taxon>Asterales</taxon>
        <taxon>Asteraceae</taxon>
        <taxon>Asteroideae</taxon>
        <taxon>Heliantheae alliance</taxon>
        <taxon>Heliantheae</taxon>
        <taxon>Ambrosia</taxon>
    </lineage>
</organism>
<dbReference type="AlphaFoldDB" id="A0AAD5C0C2"/>
<proteinExistence type="predicted"/>
<accession>A0AAD5C0C2</accession>
<protein>
    <submittedName>
        <fullName evidence="1">Uncharacterized protein</fullName>
    </submittedName>
</protein>
<gene>
    <name evidence="1" type="ORF">M8C21_025239</name>
</gene>
<evidence type="ECO:0000313" key="2">
    <source>
        <dbReference type="Proteomes" id="UP001206925"/>
    </source>
</evidence>
<dbReference type="Proteomes" id="UP001206925">
    <property type="component" value="Unassembled WGS sequence"/>
</dbReference>
<keyword evidence="2" id="KW-1185">Reference proteome</keyword>
<name>A0AAD5C0C2_AMBAR</name>